<dbReference type="Proteomes" id="UP000694018">
    <property type="component" value="Chromosome"/>
</dbReference>
<dbReference type="EMBL" id="CP077717">
    <property type="protein sequence ID" value="QXJ28516.1"/>
    <property type="molecule type" value="Genomic_DNA"/>
</dbReference>
<organism evidence="1 2">
    <name type="scientific">Saccharolobus shibatae (strain ATCC 51178 / DSM 5389 / JCM 8931 / NBRC 15437 / B12)</name>
    <name type="common">Sulfolobus shibatae</name>
    <dbReference type="NCBI Taxonomy" id="523848"/>
    <lineage>
        <taxon>Archaea</taxon>
        <taxon>Thermoproteota</taxon>
        <taxon>Thermoprotei</taxon>
        <taxon>Sulfolobales</taxon>
        <taxon>Sulfolobaceae</taxon>
        <taxon>Saccharolobus</taxon>
    </lineage>
</organism>
<protein>
    <submittedName>
        <fullName evidence="1">Uncharacterized protein</fullName>
    </submittedName>
</protein>
<sequence>MVSRGTGSLWEKAKDLVNVITKVVDIDLIV</sequence>
<name>A0A8F5GT80_SACSH</name>
<dbReference type="AlphaFoldDB" id="A0A8F5GT80"/>
<reference evidence="1" key="1">
    <citation type="journal article" date="2021" name="Environ. Microbiol.">
        <title>New insights into the diversity and evolution of the archaeal mobilome from three complete genomes of Saccharolobus shibatae.</title>
        <authorList>
            <person name="Medvedeva S."/>
            <person name="Brandt D."/>
            <person name="Cvirkaite-Krupovic V."/>
            <person name="Liu Y."/>
            <person name="Severinov K."/>
            <person name="Ishino S."/>
            <person name="Ishino Y."/>
            <person name="Prangishvili D."/>
            <person name="Kalinowski J."/>
            <person name="Krupovic M."/>
        </authorList>
    </citation>
    <scope>NUCLEOTIDE SEQUENCE</scope>
    <source>
        <strain evidence="1">B12</strain>
    </source>
</reference>
<dbReference type="KEGG" id="sshi:J5U23_01385"/>
<proteinExistence type="predicted"/>
<gene>
    <name evidence="1" type="ORF">J5U23_01385</name>
</gene>
<evidence type="ECO:0000313" key="1">
    <source>
        <dbReference type="EMBL" id="QXJ28516.1"/>
    </source>
</evidence>
<accession>A0A8F5GT80</accession>
<evidence type="ECO:0000313" key="2">
    <source>
        <dbReference type="Proteomes" id="UP000694018"/>
    </source>
</evidence>